<accession>A0A3M7A3Y9</accession>
<keyword evidence="4" id="KW-0067">ATP-binding</keyword>
<evidence type="ECO:0000256" key="3">
    <source>
        <dbReference type="ARBA" id="ARBA00022741"/>
    </source>
</evidence>
<gene>
    <name evidence="7" type="ORF">D0867_02871</name>
</gene>
<comment type="similarity">
    <text evidence="1">Belongs to the ATP-dependent AMP-binding enzyme family.</text>
</comment>
<dbReference type="Gene3D" id="3.40.50.12780">
    <property type="entry name" value="N-terminal domain of ligase-like"/>
    <property type="match status" value="1"/>
</dbReference>
<evidence type="ECO:0000256" key="1">
    <source>
        <dbReference type="ARBA" id="ARBA00006432"/>
    </source>
</evidence>
<dbReference type="PROSITE" id="PS00455">
    <property type="entry name" value="AMP_BINDING"/>
    <property type="match status" value="1"/>
</dbReference>
<dbReference type="GO" id="GO:0004467">
    <property type="term" value="F:long-chain fatty acid-CoA ligase activity"/>
    <property type="evidence" value="ECO:0007669"/>
    <property type="project" value="UniProtKB-EC"/>
</dbReference>
<dbReference type="Pfam" id="PF00501">
    <property type="entry name" value="AMP-binding"/>
    <property type="match status" value="1"/>
</dbReference>
<dbReference type="InterPro" id="IPR042099">
    <property type="entry name" value="ANL_N_sf"/>
</dbReference>
<reference evidence="7 8" key="1">
    <citation type="journal article" date="2018" name="BMC Genomics">
        <title>Genomic evidence for intraspecific hybridization in a clonal and extremely halotolerant yeast.</title>
        <authorList>
            <person name="Gostincar C."/>
            <person name="Stajich J.E."/>
            <person name="Zupancic J."/>
            <person name="Zalar P."/>
            <person name="Gunde-Cimerman N."/>
        </authorList>
    </citation>
    <scope>NUCLEOTIDE SEQUENCE [LARGE SCALE GENOMIC DNA]</scope>
    <source>
        <strain evidence="7 8">EXF-6669</strain>
    </source>
</reference>
<dbReference type="CDD" id="cd17639">
    <property type="entry name" value="LC_FACS_euk1"/>
    <property type="match status" value="1"/>
</dbReference>
<evidence type="ECO:0000313" key="7">
    <source>
        <dbReference type="EMBL" id="RMY22203.1"/>
    </source>
</evidence>
<evidence type="ECO:0000256" key="2">
    <source>
        <dbReference type="ARBA" id="ARBA00022598"/>
    </source>
</evidence>
<evidence type="ECO:0000313" key="8">
    <source>
        <dbReference type="Proteomes" id="UP000271337"/>
    </source>
</evidence>
<evidence type="ECO:0000256" key="5">
    <source>
        <dbReference type="ARBA" id="ARBA00036813"/>
    </source>
</evidence>
<name>A0A3M7A3Y9_HORWE</name>
<dbReference type="SUPFAM" id="SSF56801">
    <property type="entry name" value="Acetyl-CoA synthetase-like"/>
    <property type="match status" value="1"/>
</dbReference>
<protein>
    <recommendedName>
        <fullName evidence="6">AMP-dependent synthetase/ligase domain-containing protein</fullName>
    </recommendedName>
</protein>
<dbReference type="GO" id="GO:0005524">
    <property type="term" value="F:ATP binding"/>
    <property type="evidence" value="ECO:0007669"/>
    <property type="project" value="UniProtKB-KW"/>
</dbReference>
<keyword evidence="3" id="KW-0547">Nucleotide-binding</keyword>
<dbReference type="PANTHER" id="PTHR43272">
    <property type="entry name" value="LONG-CHAIN-FATTY-ACID--COA LIGASE"/>
    <property type="match status" value="1"/>
</dbReference>
<dbReference type="PANTHER" id="PTHR43272:SF83">
    <property type="entry name" value="ACYL-COA SYNTHETASE LONG-CHAIN, ISOFORM J"/>
    <property type="match status" value="1"/>
</dbReference>
<dbReference type="OrthoDB" id="1700726at2759"/>
<feature type="domain" description="AMP-dependent synthetase/ligase" evidence="6">
    <location>
        <begin position="174"/>
        <end position="597"/>
    </location>
</feature>
<evidence type="ECO:0000259" key="6">
    <source>
        <dbReference type="Pfam" id="PF00501"/>
    </source>
</evidence>
<proteinExistence type="inferred from homology"/>
<evidence type="ECO:0000256" key="4">
    <source>
        <dbReference type="ARBA" id="ARBA00022840"/>
    </source>
</evidence>
<dbReference type="VEuPathDB" id="FungiDB:BTJ68_02185"/>
<dbReference type="InterPro" id="IPR000873">
    <property type="entry name" value="AMP-dep_synth/lig_dom"/>
</dbReference>
<dbReference type="InterPro" id="IPR020845">
    <property type="entry name" value="AMP-binding_CS"/>
</dbReference>
<dbReference type="Proteomes" id="UP000271337">
    <property type="component" value="Unassembled WGS sequence"/>
</dbReference>
<comment type="catalytic activity">
    <reaction evidence="5">
        <text>a long-chain fatty acid + ATP + CoA = a long-chain fatty acyl-CoA + AMP + diphosphate</text>
        <dbReference type="Rhea" id="RHEA:15421"/>
        <dbReference type="ChEBI" id="CHEBI:30616"/>
        <dbReference type="ChEBI" id="CHEBI:33019"/>
        <dbReference type="ChEBI" id="CHEBI:57287"/>
        <dbReference type="ChEBI" id="CHEBI:57560"/>
        <dbReference type="ChEBI" id="CHEBI:83139"/>
        <dbReference type="ChEBI" id="CHEBI:456215"/>
        <dbReference type="EC" id="6.2.1.3"/>
    </reaction>
</comment>
<dbReference type="GO" id="GO:0035336">
    <property type="term" value="P:long-chain fatty-acyl-CoA metabolic process"/>
    <property type="evidence" value="ECO:0007669"/>
    <property type="project" value="TreeGrafter"/>
</dbReference>
<dbReference type="GO" id="GO:0005811">
    <property type="term" value="C:lipid droplet"/>
    <property type="evidence" value="ECO:0007669"/>
    <property type="project" value="TreeGrafter"/>
</dbReference>
<dbReference type="AlphaFoldDB" id="A0A3M7A3Y9"/>
<comment type="caution">
    <text evidence="7">The sequence shown here is derived from an EMBL/GenBank/DDBJ whole genome shotgun (WGS) entry which is preliminary data.</text>
</comment>
<sequence>MPPPLTQVTNVSFFIIQAPPEIQSQTNLKTSSMPMSFDSLVNFSLLPFNLSNTQHSLDNMADVMSRKDLKTMVPQPKVYKKPPYTVDAPGAKKVEGETVPKRNIRTADELKTTPDPETNTIFDILRRSSQKYGNAKALGKRKLVKMHEETKKIKKMVDGKEQEVDKKWQYFELSPYEYYSFTEYEQLALKVGSGLRSLGMKSEDRVHLFAATHPHWLATAHGALSQSMPIVTAYDTLGEEGLSHSLQQTHAKAIFLDPHLMQKLVNPLKEAKDIQHVVYNDDDAPTSKQDPSQVQEWINKLKETHPRLTITAFSDLVKQGEKNMVEPTPPKPEDLCCIMYTSGSTGTPKGVLLTHKNVLAAIAGVDTIVGPYLGPGDGLLTYLPLAHILEFVFENACLYWGGTMGYGNPRTISDNSMRNCRGDIAEFKPTILVGVPAVWETVKKGIMGKVEKMNPIVKNMFWGAMSAKTFMMANSSYLPFSGIGTSVMDSVVFKKIQEATGGRLRICMNGGGPIAKDTQKFISMAIAPMISGYGLTETAAMGALMDPLAWSDSALGEMPGSIEMKLVDFPDAGYYSTNDPPQGEIWIRGASVTSGYLDLEKETKEGFTDDGWFKTGDIGEFDSAGQIRIIDRKKNLVKMAHGEYIALEKLESIYRSCPVVGNICVHADQSKNKPVAIVVPNEPALKKIAGENGVDGSGLEDLCHNKKMNQAVLKEMQNSGKKGGLAGMEIIEGVVLSDEEWTPQNGLVTSAQKLNRKAITQKYQDQIDKAYGSS</sequence>
<organism evidence="7 8">
    <name type="scientific">Hortaea werneckii</name>
    <name type="common">Black yeast</name>
    <name type="synonym">Cladosporium werneckii</name>
    <dbReference type="NCBI Taxonomy" id="91943"/>
    <lineage>
        <taxon>Eukaryota</taxon>
        <taxon>Fungi</taxon>
        <taxon>Dikarya</taxon>
        <taxon>Ascomycota</taxon>
        <taxon>Pezizomycotina</taxon>
        <taxon>Dothideomycetes</taxon>
        <taxon>Dothideomycetidae</taxon>
        <taxon>Mycosphaerellales</taxon>
        <taxon>Teratosphaeriaceae</taxon>
        <taxon>Hortaea</taxon>
    </lineage>
</organism>
<keyword evidence="2" id="KW-0436">Ligase</keyword>
<dbReference type="EMBL" id="QWIL01000201">
    <property type="protein sequence ID" value="RMY22203.1"/>
    <property type="molecule type" value="Genomic_DNA"/>
</dbReference>
<dbReference type="GO" id="GO:0005886">
    <property type="term" value="C:plasma membrane"/>
    <property type="evidence" value="ECO:0007669"/>
    <property type="project" value="TreeGrafter"/>
</dbReference>
<dbReference type="GO" id="GO:0005783">
    <property type="term" value="C:endoplasmic reticulum"/>
    <property type="evidence" value="ECO:0007669"/>
    <property type="project" value="TreeGrafter"/>
</dbReference>